<reference evidence="1" key="1">
    <citation type="submission" date="2021-01" db="EMBL/GenBank/DDBJ databases">
        <title>Chromosome-level genome assembly of a human fungal pathogen reveals clustering of transcriptionally co-regulated genes.</title>
        <authorList>
            <person name="Voorhies M."/>
            <person name="Cohen S."/>
            <person name="Shea T.P."/>
            <person name="Petrus S."/>
            <person name="Munoz J.F."/>
            <person name="Poplawski S."/>
            <person name="Goldman W.E."/>
            <person name="Michael T."/>
            <person name="Cuomo C.A."/>
            <person name="Sil A."/>
            <person name="Beyhan S."/>
        </authorList>
    </citation>
    <scope>NUCLEOTIDE SEQUENCE</scope>
    <source>
        <strain evidence="1">H88</strain>
    </source>
</reference>
<evidence type="ECO:0000313" key="2">
    <source>
        <dbReference type="Proteomes" id="UP000663419"/>
    </source>
</evidence>
<evidence type="ECO:0000313" key="1">
    <source>
        <dbReference type="EMBL" id="QSS52235.1"/>
    </source>
</evidence>
<name>A0A8A1LH31_AJEC8</name>
<dbReference type="Proteomes" id="UP000663419">
    <property type="component" value="Chromosome 2"/>
</dbReference>
<protein>
    <submittedName>
        <fullName evidence="1">Uncharacterized protein</fullName>
    </submittedName>
</protein>
<dbReference type="EMBL" id="CP069103">
    <property type="protein sequence ID" value="QSS52235.1"/>
    <property type="molecule type" value="Genomic_DNA"/>
</dbReference>
<dbReference type="AlphaFoldDB" id="A0A8A1LH31"/>
<organism evidence="1 2">
    <name type="scientific">Ajellomyces capsulatus (strain H88)</name>
    <name type="common">Darling's disease fungus</name>
    <name type="synonym">Histoplasma capsulatum</name>
    <dbReference type="NCBI Taxonomy" id="544711"/>
    <lineage>
        <taxon>Eukaryota</taxon>
        <taxon>Fungi</taxon>
        <taxon>Dikarya</taxon>
        <taxon>Ascomycota</taxon>
        <taxon>Pezizomycotina</taxon>
        <taxon>Eurotiomycetes</taxon>
        <taxon>Eurotiomycetidae</taxon>
        <taxon>Onygenales</taxon>
        <taxon>Ajellomycetaceae</taxon>
        <taxon>Histoplasma</taxon>
    </lineage>
</organism>
<gene>
    <name evidence="1" type="ORF">I7I53_07805</name>
</gene>
<sequence>MDVQANHLTTNAYVDQVIFQHVCGVHTAELKAEVCFHLAARGVKSAISICEGQTRVRPSYSYPYLEPFAAGQTPCLNHT</sequence>
<dbReference type="VEuPathDB" id="FungiDB:I7I53_07805"/>
<accession>A0A8A1LH31</accession>
<proteinExistence type="predicted"/>